<protein>
    <submittedName>
        <fullName evidence="1">Uncharacterized protein</fullName>
    </submittedName>
</protein>
<gene>
    <name evidence="1" type="ORF">g.25707</name>
</gene>
<dbReference type="EMBL" id="GECU01011325">
    <property type="protein sequence ID" value="JAS96381.1"/>
    <property type="molecule type" value="Transcribed_RNA"/>
</dbReference>
<dbReference type="AlphaFoldDB" id="A0A1B6JB01"/>
<evidence type="ECO:0000313" key="1">
    <source>
        <dbReference type="EMBL" id="JAS96381.1"/>
    </source>
</evidence>
<sequence length="171" mass="19879">LLRDDMPLLLAVSVIFIFPLTYGNNDIDQYNTFKYLTFGEPELSRCHWHCPFEATRLCACDPHQRLHRLFLNPCFMHLHNSCFGTEFMPLSGLSKCHEKYSYPERELEILKMTLDGLGQKIKQPLYGRVKPKSLHRKKLNQANANQTLIKITNEKYSSRNTKCVGDCIDVL</sequence>
<accession>A0A1B6JB01</accession>
<name>A0A1B6JB01_9HEMI</name>
<proteinExistence type="predicted"/>
<feature type="non-terminal residue" evidence="1">
    <location>
        <position position="1"/>
    </location>
</feature>
<organism evidence="1">
    <name type="scientific">Homalodisca liturata</name>
    <dbReference type="NCBI Taxonomy" id="320908"/>
    <lineage>
        <taxon>Eukaryota</taxon>
        <taxon>Metazoa</taxon>
        <taxon>Ecdysozoa</taxon>
        <taxon>Arthropoda</taxon>
        <taxon>Hexapoda</taxon>
        <taxon>Insecta</taxon>
        <taxon>Pterygota</taxon>
        <taxon>Neoptera</taxon>
        <taxon>Paraneoptera</taxon>
        <taxon>Hemiptera</taxon>
        <taxon>Auchenorrhyncha</taxon>
        <taxon>Membracoidea</taxon>
        <taxon>Cicadellidae</taxon>
        <taxon>Cicadellinae</taxon>
        <taxon>Proconiini</taxon>
        <taxon>Homalodisca</taxon>
    </lineage>
</organism>
<reference evidence="1" key="1">
    <citation type="submission" date="2015-11" db="EMBL/GenBank/DDBJ databases">
        <title>De novo transcriptome assembly of four potential Pierce s Disease insect vectors from Arizona vineyards.</title>
        <authorList>
            <person name="Tassone E.E."/>
        </authorList>
    </citation>
    <scope>NUCLEOTIDE SEQUENCE</scope>
</reference>